<evidence type="ECO:0000313" key="4">
    <source>
        <dbReference type="Proteomes" id="UP000549695"/>
    </source>
</evidence>
<keyword evidence="2" id="KW-0812">Transmembrane</keyword>
<dbReference type="GeneID" id="98054563"/>
<keyword evidence="2" id="KW-0472">Membrane</keyword>
<reference evidence="3 4" key="1">
    <citation type="submission" date="2020-07" db="EMBL/GenBank/DDBJ databases">
        <title>Sequencing the genomes of 1000 actinobacteria strains.</title>
        <authorList>
            <person name="Klenk H.-P."/>
        </authorList>
    </citation>
    <scope>NUCLEOTIDE SEQUENCE [LARGE SCALE GENOMIC DNA]</scope>
    <source>
        <strain evidence="3 4">DSM 44749</strain>
    </source>
</reference>
<keyword evidence="4" id="KW-1185">Reference proteome</keyword>
<comment type="caution">
    <text evidence="3">The sequence shown here is derived from an EMBL/GenBank/DDBJ whole genome shotgun (WGS) entry which is preliminary data.</text>
</comment>
<feature type="transmembrane region" description="Helical" evidence="2">
    <location>
        <begin position="20"/>
        <end position="38"/>
    </location>
</feature>
<accession>A0A852W6P9</accession>
<organism evidence="3 4">
    <name type="scientific">Pseudonocardia alni</name>
    <name type="common">Amycolata alni</name>
    <dbReference type="NCBI Taxonomy" id="33907"/>
    <lineage>
        <taxon>Bacteria</taxon>
        <taxon>Bacillati</taxon>
        <taxon>Actinomycetota</taxon>
        <taxon>Actinomycetes</taxon>
        <taxon>Pseudonocardiales</taxon>
        <taxon>Pseudonocardiaceae</taxon>
        <taxon>Pseudonocardia</taxon>
    </lineage>
</organism>
<protein>
    <submittedName>
        <fullName evidence="3">Uncharacterized protein</fullName>
    </submittedName>
</protein>
<sequence length="189" mass="20447">MSRNTAWIGGEGGHMDLRRVTGYLALTLLALHWLWVLTRTAPVLRRGCRDRPLRLRLTLLRTAALGWTALFVATVHFWATSWWHVVVALPVALAGGAGLQRVHRRLVAPPRHRVALARRVRRAGHFPVIRRPGAPGPHRHAAVEAAPRAVRDLRDLAWPPGQPAAPTSVRSSGSSSSAGSAAGAPTSSP</sequence>
<name>A0A852W6P9_PSEA5</name>
<keyword evidence="2" id="KW-1133">Transmembrane helix</keyword>
<evidence type="ECO:0000256" key="2">
    <source>
        <dbReference type="SAM" id="Phobius"/>
    </source>
</evidence>
<evidence type="ECO:0000256" key="1">
    <source>
        <dbReference type="SAM" id="MobiDB-lite"/>
    </source>
</evidence>
<feature type="region of interest" description="Disordered" evidence="1">
    <location>
        <begin position="154"/>
        <end position="189"/>
    </location>
</feature>
<dbReference type="AlphaFoldDB" id="A0A852W6P9"/>
<gene>
    <name evidence="3" type="ORF">HDA37_004898</name>
</gene>
<proteinExistence type="predicted"/>
<feature type="compositionally biased region" description="Low complexity" evidence="1">
    <location>
        <begin position="164"/>
        <end position="189"/>
    </location>
</feature>
<feature type="transmembrane region" description="Helical" evidence="2">
    <location>
        <begin position="85"/>
        <end position="103"/>
    </location>
</feature>
<dbReference type="EMBL" id="JACCCZ010000001">
    <property type="protein sequence ID" value="NYG04613.1"/>
    <property type="molecule type" value="Genomic_DNA"/>
</dbReference>
<evidence type="ECO:0000313" key="3">
    <source>
        <dbReference type="EMBL" id="NYG04613.1"/>
    </source>
</evidence>
<feature type="transmembrane region" description="Helical" evidence="2">
    <location>
        <begin position="59"/>
        <end position="79"/>
    </location>
</feature>
<dbReference type="Proteomes" id="UP000549695">
    <property type="component" value="Unassembled WGS sequence"/>
</dbReference>
<dbReference type="RefSeq" id="WP_179762352.1">
    <property type="nucleotide sequence ID" value="NZ_BAAAJZ010000007.1"/>
</dbReference>